<sequence length="434" mass="48879">MAGGSASNTSNARAWRRPSESSVGYRYFVSDKARKRFNDIFLKKGGKMIERNIDINDFASSGIKQQFTLRGWLGLCSKNEKSHPMMVREFFANVTEVDIVNGFFFTYVRGLQLRFSVDTVRNILQLPVVEDPQWPFAPEISPDREEVFRELTDHVATHLADLSQGLMAPQFRMLHKIVCNSIEPVDHIHSVPISRAHFLYAVGLGYSVDLGKKIWTHIFQYAKRPPGTAGIPFASLLTRFMLDENVPTLPDEPTIIPMRAIDSATERLSTAQNATLLKAKRPSFLYPSKYPSLVPLFPPVHAPQDYNPPWNDNSSTSQDAPPASASASNVPPPPSLDPVSGGFSFSLEVMDLIRQQFGFWNSRMDGLEERFEAYETKFESISAYHSQFSESFSVLQNALSSMASQIAKMESRIDMDYTSPVEEDEEDDDPLDED</sequence>
<evidence type="ECO:0000313" key="3">
    <source>
        <dbReference type="EMBL" id="KAG5536997.1"/>
    </source>
</evidence>
<dbReference type="Pfam" id="PF20167">
    <property type="entry name" value="Transposase_32"/>
    <property type="match status" value="1"/>
</dbReference>
<dbReference type="InterPro" id="IPR046796">
    <property type="entry name" value="Transposase_32_dom"/>
</dbReference>
<evidence type="ECO:0000259" key="2">
    <source>
        <dbReference type="Pfam" id="PF20167"/>
    </source>
</evidence>
<feature type="domain" description="Putative plant transposon protein" evidence="2">
    <location>
        <begin position="70"/>
        <end position="247"/>
    </location>
</feature>
<evidence type="ECO:0000313" key="4">
    <source>
        <dbReference type="Proteomes" id="UP000823749"/>
    </source>
</evidence>
<name>A0AAV6J7C3_9ERIC</name>
<feature type="compositionally biased region" description="Low complexity" evidence="1">
    <location>
        <begin position="314"/>
        <end position="329"/>
    </location>
</feature>
<feature type="compositionally biased region" description="Acidic residues" evidence="1">
    <location>
        <begin position="421"/>
        <end position="434"/>
    </location>
</feature>
<organism evidence="3 4">
    <name type="scientific">Rhododendron griersonianum</name>
    <dbReference type="NCBI Taxonomy" id="479676"/>
    <lineage>
        <taxon>Eukaryota</taxon>
        <taxon>Viridiplantae</taxon>
        <taxon>Streptophyta</taxon>
        <taxon>Embryophyta</taxon>
        <taxon>Tracheophyta</taxon>
        <taxon>Spermatophyta</taxon>
        <taxon>Magnoliopsida</taxon>
        <taxon>eudicotyledons</taxon>
        <taxon>Gunneridae</taxon>
        <taxon>Pentapetalae</taxon>
        <taxon>asterids</taxon>
        <taxon>Ericales</taxon>
        <taxon>Ericaceae</taxon>
        <taxon>Ericoideae</taxon>
        <taxon>Rhodoreae</taxon>
        <taxon>Rhododendron</taxon>
    </lineage>
</organism>
<reference evidence="3" key="1">
    <citation type="submission" date="2020-08" db="EMBL/GenBank/DDBJ databases">
        <title>Plant Genome Project.</title>
        <authorList>
            <person name="Zhang R.-G."/>
        </authorList>
    </citation>
    <scope>NUCLEOTIDE SEQUENCE</scope>
    <source>
        <strain evidence="3">WSP0</strain>
        <tissue evidence="3">Leaf</tissue>
    </source>
</reference>
<gene>
    <name evidence="3" type="ORF">RHGRI_024436</name>
</gene>
<dbReference type="EMBL" id="JACTNZ010000008">
    <property type="protein sequence ID" value="KAG5536997.1"/>
    <property type="molecule type" value="Genomic_DNA"/>
</dbReference>
<dbReference type="AlphaFoldDB" id="A0AAV6J7C3"/>
<proteinExistence type="predicted"/>
<dbReference type="Proteomes" id="UP000823749">
    <property type="component" value="Chromosome 8"/>
</dbReference>
<evidence type="ECO:0000256" key="1">
    <source>
        <dbReference type="SAM" id="MobiDB-lite"/>
    </source>
</evidence>
<feature type="region of interest" description="Disordered" evidence="1">
    <location>
        <begin position="411"/>
        <end position="434"/>
    </location>
</feature>
<protein>
    <recommendedName>
        <fullName evidence="2">Putative plant transposon protein domain-containing protein</fullName>
    </recommendedName>
</protein>
<comment type="caution">
    <text evidence="3">The sequence shown here is derived from an EMBL/GenBank/DDBJ whole genome shotgun (WGS) entry which is preliminary data.</text>
</comment>
<accession>A0AAV6J7C3</accession>
<keyword evidence="4" id="KW-1185">Reference proteome</keyword>
<feature type="region of interest" description="Disordered" evidence="1">
    <location>
        <begin position="305"/>
        <end position="337"/>
    </location>
</feature>